<evidence type="ECO:0000313" key="2">
    <source>
        <dbReference type="Proteomes" id="UP000016927"/>
    </source>
</evidence>
<dbReference type="VEuPathDB" id="MicrosporidiaDB:NBO_1371g0003"/>
<dbReference type="OrthoDB" id="286814at2759"/>
<name>R0LZK6_NOSB1</name>
<dbReference type="STRING" id="578461.R0LZK6"/>
<dbReference type="OMA" id="WTEICHF"/>
<gene>
    <name evidence="1" type="ORF">NBO_1371g0003</name>
</gene>
<dbReference type="CDD" id="cd20557">
    <property type="entry name" value="CYCLIN_ScPCL1-like"/>
    <property type="match status" value="1"/>
</dbReference>
<accession>R0LZK6</accession>
<keyword evidence="2" id="KW-1185">Reference proteome</keyword>
<dbReference type="AlphaFoldDB" id="R0LZK6"/>
<dbReference type="EMBL" id="KB910278">
    <property type="protein sequence ID" value="EOB11234.1"/>
    <property type="molecule type" value="Genomic_DNA"/>
</dbReference>
<dbReference type="SUPFAM" id="SSF47954">
    <property type="entry name" value="Cyclin-like"/>
    <property type="match status" value="1"/>
</dbReference>
<dbReference type="Gene3D" id="1.10.472.10">
    <property type="entry name" value="Cyclin-like"/>
    <property type="match status" value="1"/>
</dbReference>
<dbReference type="InterPro" id="IPR036915">
    <property type="entry name" value="Cyclin-like_sf"/>
</dbReference>
<protein>
    <submittedName>
        <fullName evidence="1">Uncharacterized protein</fullName>
    </submittedName>
</protein>
<dbReference type="HOGENOM" id="CLU_1366237_0_0_1"/>
<sequence length="174" mass="20515">MRLLNPTYEESTSHRLKTFLYTSITDTFVVERICRCIYRGQLSLYTIFTAKIIYDKVYNKEQDNTLPFNNSSYIQNHFLVFIACVIIASKSYMDLSYTNISWTELCHFPVNHINKTERIVLQIIDYDVIIPFKTLEAISISYGCVKETQKIKQKKCAKIRRFISKIFSPFMCLN</sequence>
<evidence type="ECO:0000313" key="1">
    <source>
        <dbReference type="EMBL" id="EOB11234.1"/>
    </source>
</evidence>
<organism evidence="1 2">
    <name type="scientific">Nosema bombycis (strain CQ1 / CVCC 102059)</name>
    <name type="common">Microsporidian parasite</name>
    <name type="synonym">Pebrine of silkworm</name>
    <dbReference type="NCBI Taxonomy" id="578461"/>
    <lineage>
        <taxon>Eukaryota</taxon>
        <taxon>Fungi</taxon>
        <taxon>Fungi incertae sedis</taxon>
        <taxon>Microsporidia</taxon>
        <taxon>Nosematidae</taxon>
        <taxon>Nosema</taxon>
    </lineage>
</organism>
<dbReference type="Proteomes" id="UP000016927">
    <property type="component" value="Unassembled WGS sequence"/>
</dbReference>
<reference evidence="1 2" key="1">
    <citation type="journal article" date="2013" name="BMC Genomics">
        <title>Comparative genomics of parasitic silkworm microsporidia reveal an association between genome expansion and host adaptation.</title>
        <authorList>
            <person name="Pan G."/>
            <person name="Xu J."/>
            <person name="Li T."/>
            <person name="Xia Q."/>
            <person name="Liu S.L."/>
            <person name="Zhang G."/>
            <person name="Li S."/>
            <person name="Li C."/>
            <person name="Liu H."/>
            <person name="Yang L."/>
            <person name="Liu T."/>
            <person name="Zhang X."/>
            <person name="Wu Z."/>
            <person name="Fan W."/>
            <person name="Dang X."/>
            <person name="Xiang H."/>
            <person name="Tao M."/>
            <person name="Li Y."/>
            <person name="Hu J."/>
            <person name="Li Z."/>
            <person name="Lin L."/>
            <person name="Luo J."/>
            <person name="Geng L."/>
            <person name="Wang L."/>
            <person name="Long M."/>
            <person name="Wan Y."/>
            <person name="He N."/>
            <person name="Zhang Z."/>
            <person name="Lu C."/>
            <person name="Keeling P.J."/>
            <person name="Wang J."/>
            <person name="Xiang Z."/>
            <person name="Zhou Z."/>
        </authorList>
    </citation>
    <scope>NUCLEOTIDE SEQUENCE [LARGE SCALE GENOMIC DNA]</scope>
    <source>
        <strain evidence="2">CQ1 / CVCC 102059</strain>
    </source>
</reference>
<proteinExistence type="predicted"/>